<comment type="caution">
    <text evidence="1">The sequence shown here is derived from an EMBL/GenBank/DDBJ whole genome shotgun (WGS) entry which is preliminary data.</text>
</comment>
<evidence type="ECO:0000313" key="2">
    <source>
        <dbReference type="Proteomes" id="UP000581447"/>
    </source>
</evidence>
<proteinExistence type="predicted"/>
<keyword evidence="2" id="KW-1185">Reference proteome</keyword>
<accession>A0A840B0R2</accession>
<reference evidence="1 2" key="1">
    <citation type="submission" date="2020-08" db="EMBL/GenBank/DDBJ databases">
        <title>Genomic Encyclopedia of Type Strains, Phase IV (KMG-IV): sequencing the most valuable type-strain genomes for metagenomic binning, comparative biology and taxonomic classification.</title>
        <authorList>
            <person name="Goeker M."/>
        </authorList>
    </citation>
    <scope>NUCLEOTIDE SEQUENCE [LARGE SCALE GENOMIC DNA]</scope>
    <source>
        <strain evidence="1 2">DSM 29050</strain>
    </source>
</reference>
<dbReference type="EMBL" id="JACIEA010000001">
    <property type="protein sequence ID" value="MBB3942832.1"/>
    <property type="molecule type" value="Genomic_DNA"/>
</dbReference>
<dbReference type="AlphaFoldDB" id="A0A840B0R2"/>
<protein>
    <submittedName>
        <fullName evidence="1">Uncharacterized protein</fullName>
    </submittedName>
</protein>
<name>A0A840B0R2_9SPHN</name>
<sequence length="62" mass="6906">MQISLQNSDLLHFTSIATHFSHAALYNFATKAPDEILMQCRGITAVFPMWPVGNNSAKIRLS</sequence>
<gene>
    <name evidence="1" type="ORF">GGR91_001054</name>
</gene>
<evidence type="ECO:0000313" key="1">
    <source>
        <dbReference type="EMBL" id="MBB3942832.1"/>
    </source>
</evidence>
<organism evidence="1 2">
    <name type="scientific">Sphingorhabdus rigui</name>
    <dbReference type="NCBI Taxonomy" id="1282858"/>
    <lineage>
        <taxon>Bacteria</taxon>
        <taxon>Pseudomonadati</taxon>
        <taxon>Pseudomonadota</taxon>
        <taxon>Alphaproteobacteria</taxon>
        <taxon>Sphingomonadales</taxon>
        <taxon>Sphingomonadaceae</taxon>
        <taxon>Sphingorhabdus</taxon>
    </lineage>
</organism>
<dbReference type="Proteomes" id="UP000581447">
    <property type="component" value="Unassembled WGS sequence"/>
</dbReference>